<dbReference type="EMBL" id="SRPW01000020">
    <property type="protein sequence ID" value="KAG6018355.1"/>
    <property type="molecule type" value="Genomic_DNA"/>
</dbReference>
<keyword evidence="2" id="KW-1185">Reference proteome</keyword>
<reference evidence="1" key="1">
    <citation type="journal article" date="2020" name="bioRxiv">
        <title>Whole genome comparisons of ergot fungi reveals the divergence and evolution of species within the genus Claviceps are the result of varying mechanisms driving genome evolution and host range expansion.</title>
        <authorList>
            <person name="Wyka S.A."/>
            <person name="Mondo S.J."/>
            <person name="Liu M."/>
            <person name="Dettman J."/>
            <person name="Nalam V."/>
            <person name="Broders K.D."/>
        </authorList>
    </citation>
    <scope>NUCLEOTIDE SEQUENCE</scope>
    <source>
        <strain evidence="1">CCC 602</strain>
    </source>
</reference>
<protein>
    <submittedName>
        <fullName evidence="1">Uncharacterized protein</fullName>
    </submittedName>
</protein>
<accession>A0A9P7T3Y9</accession>
<dbReference type="OrthoDB" id="5346581at2759"/>
<dbReference type="AlphaFoldDB" id="A0A9P7T3Y9"/>
<comment type="caution">
    <text evidence="1">The sequence shown here is derived from an EMBL/GenBank/DDBJ whole genome shotgun (WGS) entry which is preliminary data.</text>
</comment>
<dbReference type="Proteomes" id="UP000748025">
    <property type="component" value="Unassembled WGS sequence"/>
</dbReference>
<evidence type="ECO:0000313" key="1">
    <source>
        <dbReference type="EMBL" id="KAG6018355.1"/>
    </source>
</evidence>
<name>A0A9P7T3Y9_9HYPO</name>
<proteinExistence type="predicted"/>
<organism evidence="1 2">
    <name type="scientific">Claviceps pusilla</name>
    <dbReference type="NCBI Taxonomy" id="123648"/>
    <lineage>
        <taxon>Eukaryota</taxon>
        <taxon>Fungi</taxon>
        <taxon>Dikarya</taxon>
        <taxon>Ascomycota</taxon>
        <taxon>Pezizomycotina</taxon>
        <taxon>Sordariomycetes</taxon>
        <taxon>Hypocreomycetidae</taxon>
        <taxon>Hypocreales</taxon>
        <taxon>Clavicipitaceae</taxon>
        <taxon>Claviceps</taxon>
    </lineage>
</organism>
<sequence length="317" mass="35733">MASHTSTPSKIRAASLQRGHFTVFKRALLNMLFTKLAEFTMAQLVDGLPTIDAYLESDGLINLRGHPIFDHKVLCPGALERTKAFRSEFDPSTLLLKSSTIQAFQSCPPDTREFDLRLLELLAEAVHSIAVSLFNLEEKSHIGNIQQVVNYTAPPKVLELGSGRTVKKRVLPPYPTLFTFPSYSWHEQYPNGVADAAAYWAEDKLFGGVLLFNRGVSGSEVMEFLKGDSSVASPFPLCADEDNAYRYDPYDAMKYHNIYRDIWERKLPEEKDWDQIRQNTFDYPELKSLFHAVMGTKATPILGKEHDGDGATEPRPE</sequence>
<gene>
    <name evidence="1" type="ORF">E4U43_002754</name>
</gene>
<evidence type="ECO:0000313" key="2">
    <source>
        <dbReference type="Proteomes" id="UP000748025"/>
    </source>
</evidence>